<feature type="signal peptide" evidence="4">
    <location>
        <begin position="1"/>
        <end position="29"/>
    </location>
</feature>
<dbReference type="Gene3D" id="3.40.190.10">
    <property type="entry name" value="Periplasmic binding protein-like II"/>
    <property type="match status" value="1"/>
</dbReference>
<proteinExistence type="inferred from homology"/>
<accession>A0A0R3N1U8</accession>
<gene>
    <name evidence="5" type="ORF">CQ14_02225</name>
</gene>
<evidence type="ECO:0000313" key="5">
    <source>
        <dbReference type="EMBL" id="KRR26345.1"/>
    </source>
</evidence>
<dbReference type="Proteomes" id="UP000051660">
    <property type="component" value="Unassembled WGS sequence"/>
</dbReference>
<name>A0A0R3N1U8_9BRAD</name>
<dbReference type="RefSeq" id="WP_057857015.1">
    <property type="nucleotide sequence ID" value="NZ_LLYB01000046.1"/>
</dbReference>
<evidence type="ECO:0000256" key="2">
    <source>
        <dbReference type="ARBA" id="ARBA00008520"/>
    </source>
</evidence>
<protein>
    <recommendedName>
        <fullName evidence="7">Carbohydrate ABC transporter substrate-binding protein, CUT1 family</fullName>
    </recommendedName>
</protein>
<dbReference type="PANTHER" id="PTHR43649:SF12">
    <property type="entry name" value="DIACETYLCHITOBIOSE BINDING PROTEIN DASA"/>
    <property type="match status" value="1"/>
</dbReference>
<comment type="caution">
    <text evidence="5">The sequence shown here is derived from an EMBL/GenBank/DDBJ whole genome shotgun (WGS) entry which is preliminary data.</text>
</comment>
<organism evidence="5 6">
    <name type="scientific">Bradyrhizobium lablabi</name>
    <dbReference type="NCBI Taxonomy" id="722472"/>
    <lineage>
        <taxon>Bacteria</taxon>
        <taxon>Pseudomonadati</taxon>
        <taxon>Pseudomonadota</taxon>
        <taxon>Alphaproteobacteria</taxon>
        <taxon>Hyphomicrobiales</taxon>
        <taxon>Nitrobacteraceae</taxon>
        <taxon>Bradyrhizobium</taxon>
    </lineage>
</organism>
<dbReference type="Pfam" id="PF01547">
    <property type="entry name" value="SBP_bac_1"/>
    <property type="match status" value="1"/>
</dbReference>
<comment type="subcellular location">
    <subcellularLocation>
        <location evidence="1">Periplasm</location>
    </subcellularLocation>
</comment>
<dbReference type="AlphaFoldDB" id="A0A0R3N1U8"/>
<dbReference type="OrthoDB" id="9803049at2"/>
<reference evidence="5 6" key="1">
    <citation type="submission" date="2014-03" db="EMBL/GenBank/DDBJ databases">
        <title>Bradyrhizobium valentinum sp. nov., isolated from effective nodules of Lupinus mariae-josephae, a lupine endemic of basic-lime soils in Eastern Spain.</title>
        <authorList>
            <person name="Duran D."/>
            <person name="Rey L."/>
            <person name="Navarro A."/>
            <person name="Busquets A."/>
            <person name="Imperial J."/>
            <person name="Ruiz-Argueso T."/>
        </authorList>
    </citation>
    <scope>NUCLEOTIDE SEQUENCE [LARGE SCALE GENOMIC DNA]</scope>
    <source>
        <strain evidence="5 6">CCBAU 23086</strain>
    </source>
</reference>
<evidence type="ECO:0000313" key="6">
    <source>
        <dbReference type="Proteomes" id="UP000051660"/>
    </source>
</evidence>
<evidence type="ECO:0000256" key="4">
    <source>
        <dbReference type="SAM" id="SignalP"/>
    </source>
</evidence>
<evidence type="ECO:0008006" key="7">
    <source>
        <dbReference type="Google" id="ProtNLM"/>
    </source>
</evidence>
<dbReference type="PANTHER" id="PTHR43649">
    <property type="entry name" value="ARABINOSE-BINDING PROTEIN-RELATED"/>
    <property type="match status" value="1"/>
</dbReference>
<dbReference type="EMBL" id="LLYB01000046">
    <property type="protein sequence ID" value="KRR26345.1"/>
    <property type="molecule type" value="Genomic_DNA"/>
</dbReference>
<sequence>MKAVTLRLRLTAGLLGCAVAIGLTGTALAQPVKTVRVWHTETNPASQAAVAEIVKRFEATRPGVKIQAEALSWNDLEGKIMAALAAGSPPELSHGQPVTCAALLQQKLLLPIDDVVKAIGESNIWEHYKKLCFADGKWYGLVHASGTSLMIYRKDLAKKIGIEPPKTWDDFVRIAEKLTIDENKDGKPEIYGLTMPGDNLFINILVGEMMAANGGKLFDEKNRPLFESRQMLETLDYWKRLAKFMPPGWEGHGYLDTFSNLYGQKAALMYAGFGRGASLIEQYAPENMRNTETYDVWRKPHGPSGNAPASQVDEETWMLFKGSANPELAKEFLAFFYKDENYIEYIKSVPIHFFPITKSLRNSPAYRDIPMVKRWASWLQVQQEDLDKDQARPTLIIDWEDLTNKPYLLQILGSGVLRDMVLDVAVEGKPAAEAAKRGQQRAEQIVRQAGFAKW</sequence>
<dbReference type="InterPro" id="IPR050490">
    <property type="entry name" value="Bact_solute-bd_prot1"/>
</dbReference>
<keyword evidence="3" id="KW-0574">Periplasm</keyword>
<dbReference type="InterPro" id="IPR006059">
    <property type="entry name" value="SBP"/>
</dbReference>
<dbReference type="SUPFAM" id="SSF53850">
    <property type="entry name" value="Periplasmic binding protein-like II"/>
    <property type="match status" value="1"/>
</dbReference>
<evidence type="ECO:0000256" key="1">
    <source>
        <dbReference type="ARBA" id="ARBA00004418"/>
    </source>
</evidence>
<dbReference type="GO" id="GO:0042597">
    <property type="term" value="C:periplasmic space"/>
    <property type="evidence" value="ECO:0007669"/>
    <property type="project" value="UniProtKB-SubCell"/>
</dbReference>
<feature type="chain" id="PRO_5006444796" description="Carbohydrate ABC transporter substrate-binding protein, CUT1 family" evidence="4">
    <location>
        <begin position="30"/>
        <end position="454"/>
    </location>
</feature>
<evidence type="ECO:0000256" key="3">
    <source>
        <dbReference type="ARBA" id="ARBA00022764"/>
    </source>
</evidence>
<comment type="similarity">
    <text evidence="2">Belongs to the bacterial solute-binding protein 1 family.</text>
</comment>
<keyword evidence="4" id="KW-0732">Signal</keyword>